<dbReference type="PROSITE" id="PS50234">
    <property type="entry name" value="VWFA"/>
    <property type="match status" value="1"/>
</dbReference>
<keyword evidence="1" id="KW-0732">Signal</keyword>
<dbReference type="InterPro" id="IPR003644">
    <property type="entry name" value="Calx_beta"/>
</dbReference>
<proteinExistence type="predicted"/>
<evidence type="ECO:0000256" key="4">
    <source>
        <dbReference type="SAM" id="MobiDB-lite"/>
    </source>
</evidence>
<dbReference type="InterPro" id="IPR047777">
    <property type="entry name" value="LapA-like_RM"/>
</dbReference>
<dbReference type="Pfam" id="PF00353">
    <property type="entry name" value="HemolysinCabind"/>
    <property type="match status" value="3"/>
</dbReference>
<dbReference type="GO" id="GO:0016020">
    <property type="term" value="C:membrane"/>
    <property type="evidence" value="ECO:0007669"/>
    <property type="project" value="InterPro"/>
</dbReference>
<keyword evidence="2" id="KW-0677">Repeat</keyword>
<dbReference type="SMART" id="SM00237">
    <property type="entry name" value="Calx_beta"/>
    <property type="match status" value="1"/>
</dbReference>
<dbReference type="GO" id="GO:0007154">
    <property type="term" value="P:cell communication"/>
    <property type="evidence" value="ECO:0007669"/>
    <property type="project" value="InterPro"/>
</dbReference>
<evidence type="ECO:0000256" key="3">
    <source>
        <dbReference type="ARBA" id="ARBA00022837"/>
    </source>
</evidence>
<evidence type="ECO:0000313" key="7">
    <source>
        <dbReference type="Proteomes" id="UP000077752"/>
    </source>
</evidence>
<dbReference type="SMART" id="SM00327">
    <property type="entry name" value="VWA"/>
    <property type="match status" value="1"/>
</dbReference>
<dbReference type="SUPFAM" id="SSF53300">
    <property type="entry name" value="vWA-like"/>
    <property type="match status" value="1"/>
</dbReference>
<feature type="region of interest" description="Disordered" evidence="4">
    <location>
        <begin position="104"/>
        <end position="124"/>
    </location>
</feature>
<dbReference type="EMBL" id="LUCV01000043">
    <property type="protein sequence ID" value="OAI86044.1"/>
    <property type="molecule type" value="Genomic_DNA"/>
</dbReference>
<dbReference type="GO" id="GO:0005509">
    <property type="term" value="F:calcium ion binding"/>
    <property type="evidence" value="ECO:0007669"/>
    <property type="project" value="InterPro"/>
</dbReference>
<dbReference type="Pfam" id="PF20579">
    <property type="entry name" value="LapA"/>
    <property type="match status" value="55"/>
</dbReference>
<name>A0A177SEQ1_PSEPU</name>
<dbReference type="Gene3D" id="3.40.50.410">
    <property type="entry name" value="von Willebrand factor, type A domain"/>
    <property type="match status" value="1"/>
</dbReference>
<dbReference type="NCBIfam" id="TIGR03661">
    <property type="entry name" value="T1SS_VCA0849"/>
    <property type="match status" value="1"/>
</dbReference>
<dbReference type="InterPro" id="IPR038081">
    <property type="entry name" value="CalX-like_sf"/>
</dbReference>
<accession>A0A177SEQ1</accession>
<dbReference type="RefSeq" id="WP_064304360.1">
    <property type="nucleotide sequence ID" value="NZ_LUCV01000043.1"/>
</dbReference>
<dbReference type="InterPro" id="IPR011049">
    <property type="entry name" value="Serralysin-like_metalloprot_C"/>
</dbReference>
<evidence type="ECO:0000256" key="1">
    <source>
        <dbReference type="ARBA" id="ARBA00022729"/>
    </source>
</evidence>
<dbReference type="InterPro" id="IPR018511">
    <property type="entry name" value="Hemolysin-typ_Ca-bd_CS"/>
</dbReference>
<comment type="caution">
    <text evidence="6">The sequence shown here is derived from an EMBL/GenBank/DDBJ whole genome shotgun (WGS) entry which is preliminary data.</text>
</comment>
<dbReference type="PRINTS" id="PR00313">
    <property type="entry name" value="CABNDNGRPT"/>
</dbReference>
<dbReference type="CDD" id="cd00198">
    <property type="entry name" value="vWFA"/>
    <property type="match status" value="1"/>
</dbReference>
<gene>
    <name evidence="6" type="ORF">AYO28_25705</name>
</gene>
<dbReference type="InterPro" id="IPR046779">
    <property type="entry name" value="LapA_adhesin_dom"/>
</dbReference>
<evidence type="ECO:0000259" key="5">
    <source>
        <dbReference type="PROSITE" id="PS50234"/>
    </source>
</evidence>
<dbReference type="SUPFAM" id="SSF51120">
    <property type="entry name" value="beta-Roll"/>
    <property type="match status" value="1"/>
</dbReference>
<reference evidence="6 7" key="1">
    <citation type="submission" date="2016-03" db="EMBL/GenBank/DDBJ databases">
        <title>Draft Genome Assembly of Pseudomonas putida strain CBF10-2.</title>
        <authorList>
            <person name="Iyer R.S."/>
            <person name="Damania A."/>
        </authorList>
    </citation>
    <scope>NUCLEOTIDE SEQUENCE [LARGE SCALE GENOMIC DNA]</scope>
    <source>
        <strain evidence="6 7">CBF10-2</strain>
    </source>
</reference>
<evidence type="ECO:0000256" key="2">
    <source>
        <dbReference type="ARBA" id="ARBA00022737"/>
    </source>
</evidence>
<dbReference type="Proteomes" id="UP000077752">
    <property type="component" value="Unassembled WGS sequence"/>
</dbReference>
<keyword evidence="3" id="KW-0106">Calcium</keyword>
<dbReference type="Pfam" id="PF13519">
    <property type="entry name" value="VWA_2"/>
    <property type="match status" value="1"/>
</dbReference>
<dbReference type="InterPro" id="IPR019960">
    <property type="entry name" value="T1SS_VCA0849"/>
</dbReference>
<dbReference type="SUPFAM" id="SSF141072">
    <property type="entry name" value="CalX-like"/>
    <property type="match status" value="1"/>
</dbReference>
<dbReference type="Gene3D" id="2.60.40.2030">
    <property type="match status" value="1"/>
</dbReference>
<dbReference type="NCBIfam" id="NF033682">
    <property type="entry name" value="retention_LapA"/>
    <property type="match status" value="1"/>
</dbReference>
<protein>
    <recommendedName>
        <fullName evidence="5">VWFA domain-containing protein</fullName>
    </recommendedName>
</protein>
<evidence type="ECO:0000313" key="6">
    <source>
        <dbReference type="EMBL" id="OAI86044.1"/>
    </source>
</evidence>
<dbReference type="InterPro" id="IPR036465">
    <property type="entry name" value="vWFA_dom_sf"/>
</dbReference>
<dbReference type="PROSITE" id="PS00330">
    <property type="entry name" value="HEMOLYSIN_CALCIUM"/>
    <property type="match status" value="3"/>
</dbReference>
<organism evidence="6 7">
    <name type="scientific">Pseudomonas putida</name>
    <name type="common">Arthrobacter siderocapsulatus</name>
    <dbReference type="NCBI Taxonomy" id="303"/>
    <lineage>
        <taxon>Bacteria</taxon>
        <taxon>Pseudomonadati</taxon>
        <taxon>Pseudomonadota</taxon>
        <taxon>Gammaproteobacteria</taxon>
        <taxon>Pseudomonadales</taxon>
        <taxon>Pseudomonadaceae</taxon>
        <taxon>Pseudomonas</taxon>
    </lineage>
</organism>
<sequence>MSSVVAIVKRVVGQVVAVSQDGIQRVLIEGDRLFAGDQVLTGQAGAVTLELTDGRTLDLGRETQWSADAPASSSDLAQATAQAAPSVEELQQAIAAGADPTKDLEATAAGPQSEGSGAPGGGHSVVMLEEVAGSVAPVIGYQTEGLTFAGNLNDQLTGATDQTVNQQLATVLVDSGLTLSATPNVSEAGGSVVYTATLTQAATSETRVTLSNGQVIVIAAGQLTGSLSVAVPASDNVYLDNRQIAVTITGTSGGDGLNITPSTAPAVTTITDTLDTTTASLTAGSSVTEGGAITYTASLNNPAQTPVTITLSNGAVISIAAGESSGSVQVQTPANDVYANGSTVSVTITGATGGNFENLVPNTTPAVTVINDSIDTTTVSLGASPSVAENGVITYTASVTSPVTGAPVIVSLSNGQSITIPVGGTSGSVQFTAPNDVYNGAAPISTTITGVSGGNFENLAANPAPAVTTVTDSTDTTTVSLGASPSVAENGVITYTASVTSPVTGAPVIVSLSNGQSITIPVGGTSGSVQFTAPNDVYNGAAPISTSITGVSGGNFENLAANPAPAVTTVTDSTDTTTVTLGASPSVAENGVITYTASVTSPVTGAPVIVSLSNGQSITIPVGGTSGSVQFTAPNDVYNGAAPISTTITGVSGGNFENLAANPAPAVTTVTDSTDTTTVSLGASPSVAENGVITYTASVTSPVTGAPVIVTLSNGQSITIPVGGTSGSVQFTAPNDVYNGAAPISTTITGVSGGNFENLAANPAPAVTTVTDSTDTTTVTLSASPSVPEGGVVTYTASVGAPVTGTPVIVNLANGQSITIAVGQTSGSVNFTAPDNVLATNAPLTNSITGVSGGNYESLVAGTGTTTTTVIDDPARLDTTTLTLGATGSVAEGGQIVYTATLSNPAGSEMKISLSNGETITIAQGQTQGTVTFAAPANTVYVDAGNVSVTVTGTTGGDFEKLAVNPAAAVTAITDSIDTSTVTLTATPSVTEGGVVTYTASVTAPVTGTPLVISLANGQSITIPVNASSGSVDFIAPNNVLNTNTPLTNSITGVTGGNYEKLDTAGTPTTMVNDDPARLDTTGLTLSATGTVQEGGDIVYTARLTNPAGSEMKVTLSNGEVITIGKGLSEGSVTFAAPANTVYVDGGNVSVTVTGTTGGDFEHLEVSPTPAVTAVTDSIDTSTVTLTATSSAVEGGVVTYTASVTAPVTGTPLVISLANGQSITIPVNSSSGSVDFSAPNNVLNTNTPLTNSITGVTGGNYEKLETTGTPTTVVTDDPARLDTTGLTLSATGTVQEGGDIVYTARLTNPAGSEMKITLSNGEVITIGKGLSEGSVTFAAPANTVYVDGSNVSVTVTGTTGGDFEHLEVSPTAAVTAVTDSIDTSTVTLTATASAVEGGVVTYTASVTAPVTGTPLVISLANGQSITIPVNSSSGSVDFIAPNNVLNTNTPLTNSITGVTGGNYEKLETAGTPTTVVTDDPARLDTTSLTLSATGTVQEGGDIVYTARLTNPAGSEMKITLSNGEVITIGKGLSEGSVTFPAPQNTVYVDGGNVSVTITGTTGGDFEHLEVSPTAAITAVTDSIDTSTVTLTATSSAVEGGVVTYTASVTAPVTGTPLVISLANGQSITIPVNSSSGSVDFIAPNNVLNTNTPLTNSITGVTGGNYEKLETAGTPTTVVTDDPARLDTTGLTLSATGTVQEGGDIVYTARLTNPAGSEMKITLSNGEVITIGKGLSEGSVTFAAPANTVYVDAGNVSVTITGTIGGDFEHLEVSPTAAVTAITDSIDTSTVTLTATASAVEGGVVTYTASVTAPVTGTPLVISLANGQSITIPVNSSSGSVDFIAPNNVLNTNTPLTNSITGVTGGNYEKLETAGTPTTVVTDDPARLDTTGLTLSATGTVQEGGDIVYTARLTNPAGSEMKITLSNGEVITIGKGLSEGSVTFAAPQNTVYVDGGNVSVTITGTTGGDFEHLEVSPTAAVTAVTDSIDTSTVTLTATASAVEGGVVTYTASVTAPVTGTPLVISLANGQSITIPVNASSGSVDFIAPNNVLNTNTPLTNSITGVTGGNYEKLETAGTPTTVVTDDPARLDTTGLTLSATGTVQEGGDIVYTARLTNPAGSEMKITLSNGEVITIGKGLSEGSITFAAPQNTVYVDGGNVSVTITGTTGGDFEHLEVSPTAAITAVTDSIDTSTVTLTATPSAVEGGVVTYTASVTAPVTGTPLVISLANGQSITIPVNSSSGSVDFIAPNNVLNTNTPLTNSITGVTGGNYEKLETAGTPTTVVTDDPARLDTTGLTLSATGTVQEGGDIVYTARLTNPAGSEMKITLSNGEVITIGKGLSEGSVTFPAPQNTVYVDGGNVSVTVTGTTGGDFEHLEINPTAAVTAVTDSIDTSTVTLTATASAVEGGVVTYTASVTSPVTGTPLVITLANGQSITIPVNASSGSVDFIAPNNVLNTNTPLTNSITGVTGGNYEKLETAGTPTTVVTDDPTRLDTTGLTLSATGTVQEGGDIVYTARLTNPAGSEMKITLSNGEVITIGKGLSEGSVTFPAPQNTVYVDGGNVSVTVTGTTGGDFEHLEVSPTAAVTAVTDSIDTSTVTLTATSSAVEGGVVTYTASVTAPVTGTPLVISLANGQSITIPVNSSSGSVDFIAPNNVLNTNTPLTNSITGVTGGNYEKLETAGTPTTVVTDDPARLDTTGLTLSATGTVQEGGDIVYTARLTNPAGSEMKITLSNGEVITIGKGLSEGSVTFAAPANTVYVDGGNVSVTITGTTGGDFEHLEVSPTAAVTAVTDSIDTSTVTLTATSSAVEGSVVTYTASVTAPVTGTPLVISLANGQSITIPVNSSSGSVDFIAPNNVLNTNTPLTNSITGVSGGNYEKLETAGTPTTVVTDDPARLDTTGLTLSATGTVQEGGDIVYTARLTNPAGSEMKVTLSNGEVITIGKGLSEGSITFPAPQNTVYVDGGNVSVTVTGTTGGDFEHLEVSPTPAVTAVTDSIDTSTVTLTATSSAVEGGVVTYTASVTAPVTGTPLVVTLANGQSITIPVNSSSGSVDFIAPNNVLNTNTPLTNSITGVTGGNYEKLETTGTPTTVVTDDPARLDTTGLTLSATGTVQEGGDIVYTARLTNPAGSEMKITLSNGEVITIGKGLSEGSVTFAAPQNTVYVDGGNVSVTITDTTGGDFEHLEVSPTAAVTAVTDSIDTSTVTLTATASAVEGGVVTYTASVTAPVTGTPLVISLANGQSITIPVNSSSGSVDFIAPNNVLNTNTPLTNSITGVTGGNYEKLETTGTPTTVVTDDPARLDTTGLTLSATGTVQEGGDIVYTARLTNPAGSEMKITLSNGEVITIGKGLSEGSVTFAAPANTVYVDGGNVSVTVTGTTGGDFEHLEVSPTAAITAVTDSIDTSTVTLIATPSAVEGGVVTYTASVTAPVTGTPLVISLANGQSITIPVNSSSGSVDFIAPNNVLNTNTPLTNSITGVTGGNYEKLETTGTPTTVVTDDPARLDTTGLTLSATGTVQEGGDIVYTARLTNPAGSEMKITLSNGEVITIGKGLSEGSVTFAAPANTVYVDGGNVSVTVTGTTGGDFEHLEVSPAAAVTAVTDSIDTSTVTLTATSSAVEGGVVTYTASVTAPVTGTPLVISLANGQSITIPVNSSSGSVDFIAPNNVLNTNTPLTNSITGVTGGNYEKLETAGTPTTVVTDDPARLDTTGLTLSATGTVQEGGDIVYTARLTNPAGSEMKVTLSNGEVITIGKGLSEGSVTFPAPQNTVYVDGGNVSVTVTGTTGGDFEHLEVSPTAAVTAVTDSIDTSTVTLTATASAVEGGVVTYTASVTAPVTGTPLVISLANGQSITIPVNSSSGSVDFIAPNNVLNTNTPLTNSITGVTGGNYEKLETAGTPTTVVTDDPARLDTTGLTLSATGTVQEGGDIVYTARLTNPAGSEMKITLSNGEVITIGKGLSEGSVTFPAPANTVYVDGGNVSVTVTGTTGGDFEHLEVSPTAAVTAVTDSIDTSTVTLTATASAVEGGVVTYTASVTAPVTGTPLVISLANGQSITIPVNSSSGSVDFITPNNVLNTNTPLTNSITGVTGGNYEKLETAGTPTTVVTDDPARLDTTGLTLSATGTVQEGGDIVYTARLTNPAGSEMKITLSNGEVITIGKGLSEGSVTFAAPQNTVYVDGGNVSVTVTGTTGGDFEHLEVSPTPAVTAITDSIDTSTVTLTATSSAVEGGVVTYTASVTAPVTGTPLVVTLANGQSITIPVNSSSGSVDFIAPNNVLNTNTPLTNSIIGVTGGNYEKLETTGTPTTVVTDDPARLDTTGLTLSATGTVQEGGDIVYTARLTNPTGSEMKITLSNGEVITIGKGLSEGSVTFPAPQNTVYVDGGNVSVTVTGTTGGDFEHLEVSPTAAVTAVTDSIDTSTVTLTATPSAVEGGVVTYTASVTAPVTGTPLVISLANGQSITIPVNASSGSVDFTAPNNVYGTNAPLTNSITGVTGGNYEKLVTAGTPSTVVTDNPTNLDTTGVSLTASGTVQEGGQITYTAKLTNPAGSDMTVSLSNGSTINIAKGLSEGTVTIDAPKNSVYVDATNVSATITGTTGGDFEKVNVNATPAVTAITDTIDTSTVTLTATPSVTEGGVVTYTASVSSPVTGAPLVISLANGQSITIGVNETSGSVNFTAPNNVYGTNAPLTNSITGVTGGNYEKLVTAGTPSTVVNDNPNNLDTTGVSLTATGTVQEGGQITYTAKLTNPAGSDMTVSLSNGSTINIAKGLSEGTVTVDAPKNSVYVDATNVSATITGASGGDFEKLAISPTPAVTAVTDTIDTSTVTLTATPSVTEGGVVTYTASVSSPVTGAPLVISLANGQSITIGVNETSGSVNFTAPNNVYATNTALTNSITGMTGGNFEKLVSTGTPTTVVNDNPSNLDTTNVTLSATPSVDEGGQITYTAKLSNPAGSAMTVSLSNGSTISIAKGMSEGTVTVDAPKNSVYVDATSVSTTITGTSGGDFEKVNVSSTPAITSITDTIDTSTVTLTATPSVTEGGVVTYTATVSSPVTVAPLVVTLANGQSITIPVNATSGSVDFTAPNNVYTTNAPLTNSITGVTGGNYEKLVSAGAPSTVVNDNPNNLDTTGVSLTASGTVQEGSQITYTAKLTNPAGSAMTVSLSNGSTISIAKGMSEGSVTVDAPKNSVYIDAGNVSATISGTSGGDFEKLNISSTPAVTAVTDTIDTSTVTLTATPSVVEGGVVTYTATVTSPVTVAPLVISLANGQSITIPVNATSGTVTYVAPNNVYATNTPLTNSITGMTGGNYEKLVSTGTTTTTVTDSPSNLDTTNVTLTATNTVQEGGQITYTAKLSNPAGSAMTVTLSNGSTINIAKGLSEGSVTVDAPKNSVYVDATNVSTSITATTGGDFEKVNVSSAPAVTSVTDTIDTSTVTLSATPSVIEGGTVVYTATVSSPVTVAPLVISLANGQSITIPVNATSGSVNYTAPNNPYTSNPTLTNSITGVSGGNFEKLEASGTTTTTVTDGPIDTTTVSLSATGSVQEGGQITYTATLTNPAASPVTVTLSNGSTIVIGKDQLSSSITLPAPADTPYIDASSISTKITGASGGGFENLAYNATPAVTQVTDTNTPTTISISGSTLVAEGATGSYTINLSNPSQSAVTVKLSYSGTATNGSDYTGVTTVTIPAGANKVDFTIPTIKDLVTEGTEQFTVKIDSATGGNFESVVVSPTQGSVTTSIYEPAPVLDLDANNSSGATGADYQVTFTEGQPGAGVSIGDIDLNITDYDSTLMTGATVTLTNRMAGDALNLGNSVGGISINAVSTNDKVTLVLSGPASIADYIQRLKNITFINTSDDPSSTPRVITVTVTDGVNTSNVATTTVNVVPVNDAPTAAGGEITGTEDTDLALTWSSLGVSDLDNLPSALGITITQLPANGTLQYKDGATWKTLTAADAGKVFSKADIDAGNLKFVPQANQSGISANGGSGVGNQQADYAQIKFKPYDGKDMGNEATLKVDITPVADQPTLTIGSNAVASIGLTKEIYTGLSGLGTDGNGANAATLKSVIDAAAGKAQSTTIATNAAETSVTAGVASKTSGLMYMEAGSTYKFTGTGDDSLAVVVGGKDVASTTWGAGGQLNGTFTPTKSGYYTVEIYHYNQAGPGSYDVNLSVNGGATIDVSQAGTALYPTVAALAAAGVTVSDLHGSGGKGYYDGYKLNEGGENGTVKLVGISSALTDTDGSETLAVKLGGIPAGSVISDNAGHSVAVGSTLVDVTGWNLNALTIKPPAYYSGTFNVSVSAIATESVNGSSATTPGSIKVTVYGDTYATAVNATADSDTWTGTDGNDLIAADINGLHVVAGQNYNLAFIVDTSGSMKDSVDAAQKALQSVFTTLSNSVQGASSGTVNILLVDFATQVKSTVSVNLADSGALQTLKNALTSMSANGGTNYEDAFKTTANWFQALKNAGVTATNQTFFITDGQPTYYQTGERVNPTLITYSGNKANLTMDTYLSSINYKIGQVVNTNLDNNNYLTIDSSGNLNLYKNGSWFSSLSGTLHAQGDGTYELSSLAGQGSYADTDTINNSKSAFAVLKALSPNIEAIGIGSDINTSDLKPYDSDGVPQTNIDANNLANAILGHTEATLPGNDTVNAGDGNDIVFGDLILFPTVSGNGVEALQSYVAQQKGIDVSAVDSKTMHQYVTEHISEFDISRTSDGDDKLFGGDGNDILFGQGGNDTLDGGKGNDILLGGTGNDTLLGGEGNDLLFGGKGNDTLTGGSGADTFIWRAGDTGNDIIKDFKPAEGDRLDLSDLLQGEKASTIDNYLKITTVNGESTLQVSSEGKLNASGGIANADVTIKLEGVNWSNTSINSLISGADPTIKIDHNNS</sequence>
<dbReference type="InterPro" id="IPR002035">
    <property type="entry name" value="VWF_A"/>
</dbReference>
<feature type="domain" description="VWFA" evidence="5">
    <location>
        <begin position="6353"/>
        <end position="6547"/>
    </location>
</feature>
<dbReference type="InterPro" id="IPR001343">
    <property type="entry name" value="Hemolysn_Ca-bd"/>
</dbReference>